<sequence>MKSKFNFQSFSIEDDDYEGYDYSLSGRLSAVRIIFLYRFVLEKTNAPLVIKEPSGSPEKFTSPVIGKGKLVTETLELKTPRSTGKNRPNDFEASSSSVMKLIVKRFNNVIAKPVIVSEGDPSVQKNSEKPLAVCDNAQDNVSVRDSTVELQNDVGGLGGSLMLKFRRMARVRNSKISGSEKVQNLISDAEGAELPSVIEEGQISAKQVDTEDGVQLRMVGSDCGTSGGMDLSTVACKDPSSLNSAIPTKIICL</sequence>
<accession>A0ABD0VSR4</accession>
<dbReference type="PANTHER" id="PTHR45523">
    <property type="entry name" value="TETRATRICOPEPTIDE REPEAT (TPR)-CONTAINING PROTEIN-RELATED"/>
    <property type="match status" value="1"/>
</dbReference>
<dbReference type="AlphaFoldDB" id="A0ABD0VSR4"/>
<name>A0ABD0VSR4_DENTH</name>
<evidence type="ECO:0000313" key="2">
    <source>
        <dbReference type="Proteomes" id="UP001552299"/>
    </source>
</evidence>
<dbReference type="Proteomes" id="UP001552299">
    <property type="component" value="Unassembled WGS sequence"/>
</dbReference>
<gene>
    <name evidence="1" type="ORF">M5K25_003816</name>
</gene>
<reference evidence="1 2" key="1">
    <citation type="journal article" date="2024" name="Plant Biotechnol. J.">
        <title>Dendrobium thyrsiflorum genome and its molecular insights into genes involved in important horticultural traits.</title>
        <authorList>
            <person name="Chen B."/>
            <person name="Wang J.Y."/>
            <person name="Zheng P.J."/>
            <person name="Li K.L."/>
            <person name="Liang Y.M."/>
            <person name="Chen X.F."/>
            <person name="Zhang C."/>
            <person name="Zhao X."/>
            <person name="He X."/>
            <person name="Zhang G.Q."/>
            <person name="Liu Z.J."/>
            <person name="Xu Q."/>
        </authorList>
    </citation>
    <scope>NUCLEOTIDE SEQUENCE [LARGE SCALE GENOMIC DNA]</scope>
    <source>
        <strain evidence="1">GZMU011</strain>
    </source>
</reference>
<evidence type="ECO:0000313" key="1">
    <source>
        <dbReference type="EMBL" id="KAL0925483.1"/>
    </source>
</evidence>
<dbReference type="PANTHER" id="PTHR45523:SF2">
    <property type="entry name" value="OS02G0470600 PROTEIN"/>
    <property type="match status" value="1"/>
</dbReference>
<protein>
    <submittedName>
        <fullName evidence="1">Uncharacterized protein</fullName>
    </submittedName>
</protein>
<comment type="caution">
    <text evidence="1">The sequence shown here is derived from an EMBL/GenBank/DDBJ whole genome shotgun (WGS) entry which is preliminary data.</text>
</comment>
<organism evidence="1 2">
    <name type="scientific">Dendrobium thyrsiflorum</name>
    <name type="common">Pinecone-like raceme dendrobium</name>
    <name type="synonym">Orchid</name>
    <dbReference type="NCBI Taxonomy" id="117978"/>
    <lineage>
        <taxon>Eukaryota</taxon>
        <taxon>Viridiplantae</taxon>
        <taxon>Streptophyta</taxon>
        <taxon>Embryophyta</taxon>
        <taxon>Tracheophyta</taxon>
        <taxon>Spermatophyta</taxon>
        <taxon>Magnoliopsida</taxon>
        <taxon>Liliopsida</taxon>
        <taxon>Asparagales</taxon>
        <taxon>Orchidaceae</taxon>
        <taxon>Epidendroideae</taxon>
        <taxon>Malaxideae</taxon>
        <taxon>Dendrobiinae</taxon>
        <taxon>Dendrobium</taxon>
    </lineage>
</organism>
<dbReference type="EMBL" id="JANQDX010000004">
    <property type="protein sequence ID" value="KAL0925483.1"/>
    <property type="molecule type" value="Genomic_DNA"/>
</dbReference>
<proteinExistence type="predicted"/>
<keyword evidence="2" id="KW-1185">Reference proteome</keyword>